<keyword evidence="1" id="KW-0560">Oxidoreductase</keyword>
<dbReference type="PRINTS" id="PR00411">
    <property type="entry name" value="PNDRDTASEI"/>
</dbReference>
<dbReference type="EMBL" id="CAJNOR010000449">
    <property type="protein sequence ID" value="CAF0918016.1"/>
    <property type="molecule type" value="Genomic_DNA"/>
</dbReference>
<name>A0A814AV18_ADIRI</name>
<dbReference type="GO" id="GO:0004497">
    <property type="term" value="F:monooxygenase activity"/>
    <property type="evidence" value="ECO:0007669"/>
    <property type="project" value="TreeGrafter"/>
</dbReference>
<evidence type="ECO:0000256" key="1">
    <source>
        <dbReference type="ARBA" id="ARBA00023002"/>
    </source>
</evidence>
<dbReference type="SUPFAM" id="SSF51905">
    <property type="entry name" value="FAD/NAD(P)-binding domain"/>
    <property type="match status" value="1"/>
</dbReference>
<keyword evidence="4" id="KW-1185">Reference proteome</keyword>
<proteinExistence type="predicted"/>
<dbReference type="Pfam" id="PF13738">
    <property type="entry name" value="Pyr_redox_3"/>
    <property type="match status" value="1"/>
</dbReference>
<dbReference type="GO" id="GO:0050660">
    <property type="term" value="F:flavin adenine dinucleotide binding"/>
    <property type="evidence" value="ECO:0007669"/>
    <property type="project" value="TreeGrafter"/>
</dbReference>
<dbReference type="InterPro" id="IPR036188">
    <property type="entry name" value="FAD/NAD-bd_sf"/>
</dbReference>
<evidence type="ECO:0000313" key="3">
    <source>
        <dbReference type="EMBL" id="CAF1490478.1"/>
    </source>
</evidence>
<dbReference type="InterPro" id="IPR050982">
    <property type="entry name" value="Auxin_biosynth/cation_transpt"/>
</dbReference>
<sequence length="686" mass="78541">MELSISYMSLADLRVKEIHYNQKNLLKVADQSYENGKHDIQGIVYDNVIIGGGPGGLNLAMEFTVRGIPYILLERSSSFSGQFRYFPRCRELISLNKKHLPAKSPWSYARRYDWHTLSTITEEDSKKDPKLLFTNWSDSLFPEAERFADYLDYVGNHPNWGITKHTHFKCEVTSVTRNNLNQFEIKTALNETFVAKRLYMATGATRPVVPNIRGILEHGIFYRDFDPADIERYRNKRVVILGGGNSAFEVANSLKAIAGDTVILIRSTLKFARQTHNVHDVRTQASVSYDLAQLKSLTAISAERVTEIKRHEDGRLILKTSTPDPHWETPMWRHRDLMTDYVIVCCGFNYFVPEVFNTEHVRPEIDETGKFCKLTSSWESVNVPNLYFVGGSMRVNDRDAASGFVHGFRYNIQALASIVAERYHKQPLAPLFQCVLDPKNDGTFEPLSQFIVQTVSLTAPLFELFNYGCCTVTIKTMHQSDITSTPTYMAEVWEVFPQDYARQRWADNNTWVGRVEVYLKYGFNVYGDDIPTHHFTHPADNFHTEKSAYIHPVLYSFQHNKKSVGKCSDYSPHIEEWHMQESLFARWDVDDYDDEGTNIHQFTNTVYNAIAAVLDMPNRKSTLPMYDDFINRGYTRMTADEVEQALQQEPGLRMLLPNKTNASASVPAATKTTDHRSCVENAIANG</sequence>
<protein>
    <submittedName>
        <fullName evidence="2">Uncharacterized protein</fullName>
    </submittedName>
</protein>
<dbReference type="EMBL" id="CAJNOJ010000585">
    <property type="protein sequence ID" value="CAF1490478.1"/>
    <property type="molecule type" value="Genomic_DNA"/>
</dbReference>
<dbReference type="PRINTS" id="PR00368">
    <property type="entry name" value="FADPNR"/>
</dbReference>
<dbReference type="Gene3D" id="3.50.50.60">
    <property type="entry name" value="FAD/NAD(P)-binding domain"/>
    <property type="match status" value="2"/>
</dbReference>
<evidence type="ECO:0000313" key="4">
    <source>
        <dbReference type="Proteomes" id="UP000663828"/>
    </source>
</evidence>
<dbReference type="OrthoDB" id="66881at2759"/>
<comment type="caution">
    <text evidence="2">The sequence shown here is derived from an EMBL/GenBank/DDBJ whole genome shotgun (WGS) entry which is preliminary data.</text>
</comment>
<organism evidence="2 4">
    <name type="scientific">Adineta ricciae</name>
    <name type="common">Rotifer</name>
    <dbReference type="NCBI Taxonomy" id="249248"/>
    <lineage>
        <taxon>Eukaryota</taxon>
        <taxon>Metazoa</taxon>
        <taxon>Spiralia</taxon>
        <taxon>Gnathifera</taxon>
        <taxon>Rotifera</taxon>
        <taxon>Eurotatoria</taxon>
        <taxon>Bdelloidea</taxon>
        <taxon>Adinetida</taxon>
        <taxon>Adinetidae</taxon>
        <taxon>Adineta</taxon>
    </lineage>
</organism>
<evidence type="ECO:0000313" key="2">
    <source>
        <dbReference type="EMBL" id="CAF0918016.1"/>
    </source>
</evidence>
<dbReference type="PANTHER" id="PTHR43539:SF78">
    <property type="entry name" value="FLAVIN-CONTAINING MONOOXYGENASE"/>
    <property type="match status" value="1"/>
</dbReference>
<gene>
    <name evidence="3" type="ORF">EDS130_LOCUS41996</name>
    <name evidence="2" type="ORF">XAT740_LOCUS8887</name>
</gene>
<dbReference type="Proteomes" id="UP000663828">
    <property type="component" value="Unassembled WGS sequence"/>
</dbReference>
<dbReference type="AlphaFoldDB" id="A0A814AV18"/>
<dbReference type="Proteomes" id="UP000663852">
    <property type="component" value="Unassembled WGS sequence"/>
</dbReference>
<dbReference type="PANTHER" id="PTHR43539">
    <property type="entry name" value="FLAVIN-BINDING MONOOXYGENASE-LIKE PROTEIN (AFU_ORTHOLOGUE AFUA_4G09220)"/>
    <property type="match status" value="1"/>
</dbReference>
<accession>A0A814AV18</accession>
<reference evidence="2" key="1">
    <citation type="submission" date="2021-02" db="EMBL/GenBank/DDBJ databases">
        <authorList>
            <person name="Nowell W R."/>
        </authorList>
    </citation>
    <scope>NUCLEOTIDE SEQUENCE</scope>
</reference>